<gene>
    <name evidence="1" type="ORF">EVA_13029</name>
</gene>
<sequence>MGSKERPMAIKNQQLSSGGQTLGINARPIPEMRIELPEYISLTGKSNWIGFKGHFGYGLMTDGSWQEDYVRPTDHYVKGAIYHSKAGYIRLGNEAKFPLVFEAGLEMACEFGGTVYNANHREGAVVDKIKMGAGIKDFFKAIFGGGSDPTDDIFKNSAGNTVGSWLFALSYKGPNWKVKAYYDHYFEDHSMMFGQYGWLDGMYGVEFTLPRNRWVNTMVYEFLNTTYQSGPIYHDGNETLPEQISGKDNYYNHNLYQGWQHWGQAIGNPLFFSPLYKSDHSLDFSGNRFKAHRG</sequence>
<protein>
    <submittedName>
        <fullName evidence="1">Uncharacterized protein</fullName>
    </submittedName>
</protein>
<accession>J9GHF8</accession>
<dbReference type="Gene3D" id="2.40.160.130">
    <property type="entry name" value="Capsule assembly protein Wzi"/>
    <property type="match status" value="1"/>
</dbReference>
<organism evidence="1">
    <name type="scientific">gut metagenome</name>
    <dbReference type="NCBI Taxonomy" id="749906"/>
    <lineage>
        <taxon>unclassified sequences</taxon>
        <taxon>metagenomes</taxon>
        <taxon>organismal metagenomes</taxon>
    </lineage>
</organism>
<feature type="non-terminal residue" evidence="1">
    <location>
        <position position="294"/>
    </location>
</feature>
<dbReference type="EMBL" id="AMCI01004070">
    <property type="protein sequence ID" value="EJW98864.1"/>
    <property type="molecule type" value="Genomic_DNA"/>
</dbReference>
<evidence type="ECO:0000313" key="1">
    <source>
        <dbReference type="EMBL" id="EJW98864.1"/>
    </source>
</evidence>
<reference evidence="1" key="1">
    <citation type="journal article" date="2012" name="PLoS ONE">
        <title>Gene sets for utilization of primary and secondary nutrition supplies in the distal gut of endangered iberian lynx.</title>
        <authorList>
            <person name="Alcaide M."/>
            <person name="Messina E."/>
            <person name="Richter M."/>
            <person name="Bargiela R."/>
            <person name="Peplies J."/>
            <person name="Huws S.A."/>
            <person name="Newbold C.J."/>
            <person name="Golyshin P.N."/>
            <person name="Simon M.A."/>
            <person name="Lopez G."/>
            <person name="Yakimov M.M."/>
            <person name="Ferrer M."/>
        </authorList>
    </citation>
    <scope>NUCLEOTIDE SEQUENCE</scope>
</reference>
<dbReference type="AlphaFoldDB" id="J9GHF8"/>
<dbReference type="InterPro" id="IPR038636">
    <property type="entry name" value="Wzi_sf"/>
</dbReference>
<proteinExistence type="predicted"/>
<comment type="caution">
    <text evidence="1">The sequence shown here is derived from an EMBL/GenBank/DDBJ whole genome shotgun (WGS) entry which is preliminary data.</text>
</comment>
<name>J9GHF8_9ZZZZ</name>